<keyword evidence="2 3" id="KW-0175">Coiled coil</keyword>
<evidence type="ECO:0000256" key="2">
    <source>
        <dbReference type="ARBA" id="ARBA00023054"/>
    </source>
</evidence>
<feature type="region of interest" description="Disordered" evidence="4">
    <location>
        <begin position="565"/>
        <end position="593"/>
    </location>
</feature>
<organism evidence="5 6">
    <name type="scientific">Candidatus Ruthenibacterium merdavium</name>
    <dbReference type="NCBI Taxonomy" id="2838752"/>
    <lineage>
        <taxon>Bacteria</taxon>
        <taxon>Bacillati</taxon>
        <taxon>Bacillota</taxon>
        <taxon>Clostridia</taxon>
        <taxon>Eubacteriales</taxon>
        <taxon>Oscillospiraceae</taxon>
        <taxon>Ruthenibacterium</taxon>
    </lineage>
</organism>
<dbReference type="AlphaFoldDB" id="A0A9D2Q5K3"/>
<dbReference type="PANTHER" id="PTHR32347">
    <property type="entry name" value="EFFLUX SYSTEM COMPONENT YKNX-RELATED"/>
    <property type="match status" value="1"/>
</dbReference>
<dbReference type="PROSITE" id="PS00430">
    <property type="entry name" value="TONB_DEPENDENT_REC_1"/>
    <property type="match status" value="1"/>
</dbReference>
<dbReference type="Proteomes" id="UP000823918">
    <property type="component" value="Unassembled WGS sequence"/>
</dbReference>
<accession>A0A9D2Q5K3</accession>
<dbReference type="Gene3D" id="1.20.120.330">
    <property type="entry name" value="Nucleotidyltransferases domain 2"/>
    <property type="match status" value="1"/>
</dbReference>
<dbReference type="EMBL" id="DWWA01000007">
    <property type="protein sequence ID" value="HJC71295.1"/>
    <property type="molecule type" value="Genomic_DNA"/>
</dbReference>
<reference evidence="5" key="1">
    <citation type="journal article" date="2021" name="PeerJ">
        <title>Extensive microbial diversity within the chicken gut microbiome revealed by metagenomics and culture.</title>
        <authorList>
            <person name="Gilroy R."/>
            <person name="Ravi A."/>
            <person name="Getino M."/>
            <person name="Pursley I."/>
            <person name="Horton D.L."/>
            <person name="Alikhan N.F."/>
            <person name="Baker D."/>
            <person name="Gharbi K."/>
            <person name="Hall N."/>
            <person name="Watson M."/>
            <person name="Adriaenssens E.M."/>
            <person name="Foster-Nyarko E."/>
            <person name="Jarju S."/>
            <person name="Secka A."/>
            <person name="Antonio M."/>
            <person name="Oren A."/>
            <person name="Chaudhuri R.R."/>
            <person name="La Ragione R."/>
            <person name="Hildebrand F."/>
            <person name="Pallen M.J."/>
        </authorList>
    </citation>
    <scope>NUCLEOTIDE SEQUENCE</scope>
    <source>
        <strain evidence="5">5933</strain>
    </source>
</reference>
<gene>
    <name evidence="5" type="ORF">H9698_00680</name>
</gene>
<evidence type="ECO:0000256" key="4">
    <source>
        <dbReference type="SAM" id="MobiDB-lite"/>
    </source>
</evidence>
<evidence type="ECO:0000256" key="3">
    <source>
        <dbReference type="SAM" id="Coils"/>
    </source>
</evidence>
<feature type="coiled-coil region" evidence="3">
    <location>
        <begin position="131"/>
        <end position="158"/>
    </location>
</feature>
<comment type="caution">
    <text evidence="5">The sequence shown here is derived from an EMBL/GenBank/DDBJ whole genome shotgun (WGS) entry which is preliminary data.</text>
</comment>
<proteinExistence type="predicted"/>
<name>A0A9D2Q5K3_9FIRM</name>
<dbReference type="PANTHER" id="PTHR32347:SF14">
    <property type="entry name" value="EFFLUX SYSTEM COMPONENT YKNX-RELATED"/>
    <property type="match status" value="1"/>
</dbReference>
<reference evidence="5" key="2">
    <citation type="submission" date="2021-04" db="EMBL/GenBank/DDBJ databases">
        <authorList>
            <person name="Gilroy R."/>
        </authorList>
    </citation>
    <scope>NUCLEOTIDE SEQUENCE</scope>
    <source>
        <strain evidence="5">5933</strain>
    </source>
</reference>
<dbReference type="GO" id="GO:0030313">
    <property type="term" value="C:cell envelope"/>
    <property type="evidence" value="ECO:0007669"/>
    <property type="project" value="UniProtKB-SubCell"/>
</dbReference>
<dbReference type="InterPro" id="IPR010916">
    <property type="entry name" value="TonB_box_CS"/>
</dbReference>
<evidence type="ECO:0000313" key="5">
    <source>
        <dbReference type="EMBL" id="HJC71295.1"/>
    </source>
</evidence>
<dbReference type="InterPro" id="IPR050465">
    <property type="entry name" value="UPF0194_transport"/>
</dbReference>
<dbReference type="SUPFAM" id="SSF111369">
    <property type="entry name" value="HlyD-like secretion proteins"/>
    <property type="match status" value="2"/>
</dbReference>
<dbReference type="Gene3D" id="2.40.50.100">
    <property type="match status" value="1"/>
</dbReference>
<evidence type="ECO:0000256" key="1">
    <source>
        <dbReference type="ARBA" id="ARBA00004196"/>
    </source>
</evidence>
<sequence length="593" mass="61646">MSNNVKRRLKLWLRPTKKKVILLVIIVALLAAAGSILSKASKQAAASAAADEPAYRSVVLQKDSMADSITVTGTVASADVANVTTQQTQTVKTISVQVGDTVKKGDVICTLDTADLEKELARKRESLATDQSTAQRNYESAQESLATAQEKYQTAYQNYATAAADLEAKRSAYLPAENSIKTYLDAYNAALTAEQNAGIALNSNTQIVAAQAAVEAAQAAVAAAQGGGSQQGSAESGAGNMPSLQNSDALAQAQAQLAAAQQQLAQAQAQAADLAKAYNDAAAARQAAENSLKSAKTNCNYEALFTAYSNADQAFSTAKQSYEAAKQQVDTAEQQLQTAKDQLDNDTVLETVEQLQEQIEDCTIRATADGTITSLNATVGSSASTAGGTPLATIQNTGALKVSVNIDENDIQQMKVGQRAIIRSDSTGDKEISGTLTQLSVTTSENGFPAEVSVDDADSGLLIGVSAKVEIVLSETEGVYSVPYDAVETNDSGEKVIYVRDGNDWKELPVTTGMETSYYIEIESDELQDGMEVRVPVGSSGDASMSIEEMMNGGMMQGEVVIEGPAEGGGPAGGPDGGRGQQGGGAVMAAPVG</sequence>
<evidence type="ECO:0000313" key="6">
    <source>
        <dbReference type="Proteomes" id="UP000823918"/>
    </source>
</evidence>
<feature type="coiled-coil region" evidence="3">
    <location>
        <begin position="250"/>
        <end position="365"/>
    </location>
</feature>
<comment type="subcellular location">
    <subcellularLocation>
        <location evidence="1">Cell envelope</location>
    </subcellularLocation>
</comment>
<protein>
    <submittedName>
        <fullName evidence="5">HlyD family efflux transporter periplasmic adaptor subunit</fullName>
    </submittedName>
</protein>
<dbReference type="Gene3D" id="1.10.287.470">
    <property type="entry name" value="Helix hairpin bin"/>
    <property type="match status" value="1"/>
</dbReference>
<feature type="compositionally biased region" description="Gly residues" evidence="4">
    <location>
        <begin position="566"/>
        <end position="586"/>
    </location>
</feature>
<dbReference type="Gene3D" id="2.40.30.170">
    <property type="match status" value="1"/>
</dbReference>